<dbReference type="GO" id="GO:0009435">
    <property type="term" value="P:NAD+ biosynthetic process"/>
    <property type="evidence" value="ECO:0007669"/>
    <property type="project" value="InterPro"/>
</dbReference>
<dbReference type="InterPro" id="IPR002638">
    <property type="entry name" value="Quinolinate_PRibosylTrfase_C"/>
</dbReference>
<dbReference type="InterPro" id="IPR013785">
    <property type="entry name" value="Aldolase_TIM"/>
</dbReference>
<evidence type="ECO:0000313" key="11">
    <source>
        <dbReference type="EMBL" id="SDB03519.1"/>
    </source>
</evidence>
<dbReference type="InterPro" id="IPR027277">
    <property type="entry name" value="NadC/ModD"/>
</dbReference>
<dbReference type="InterPro" id="IPR022412">
    <property type="entry name" value="Quinolinate_PRibosylTrfase_N"/>
</dbReference>
<dbReference type="PANTHER" id="PTHR32179">
    <property type="entry name" value="NICOTINATE-NUCLEOTIDE PYROPHOSPHORYLASE [CARBOXYLATING]"/>
    <property type="match status" value="1"/>
</dbReference>
<dbReference type="Gene3D" id="3.90.1170.20">
    <property type="entry name" value="Quinolinate phosphoribosyl transferase, N-terminal domain"/>
    <property type="match status" value="1"/>
</dbReference>
<evidence type="ECO:0000313" key="12">
    <source>
        <dbReference type="Proteomes" id="UP000199228"/>
    </source>
</evidence>
<dbReference type="AlphaFoldDB" id="A0A1G6A519"/>
<comment type="catalytic activity">
    <reaction evidence="7">
        <text>nicotinate beta-D-ribonucleotide + CO2 + diphosphate = quinolinate + 5-phospho-alpha-D-ribose 1-diphosphate + 2 H(+)</text>
        <dbReference type="Rhea" id="RHEA:12733"/>
        <dbReference type="ChEBI" id="CHEBI:15378"/>
        <dbReference type="ChEBI" id="CHEBI:16526"/>
        <dbReference type="ChEBI" id="CHEBI:29959"/>
        <dbReference type="ChEBI" id="CHEBI:33019"/>
        <dbReference type="ChEBI" id="CHEBI:57502"/>
        <dbReference type="ChEBI" id="CHEBI:58017"/>
        <dbReference type="EC" id="2.4.2.19"/>
    </reaction>
</comment>
<evidence type="ECO:0000256" key="4">
    <source>
        <dbReference type="ARBA" id="ARBA00019205"/>
    </source>
</evidence>
<dbReference type="PIRSF" id="PIRSF006250">
    <property type="entry name" value="NadC_ModD"/>
    <property type="match status" value="1"/>
</dbReference>
<evidence type="ECO:0000256" key="1">
    <source>
        <dbReference type="ARBA" id="ARBA00004893"/>
    </source>
</evidence>
<dbReference type="CDD" id="cd01573">
    <property type="entry name" value="modD_like"/>
    <property type="match status" value="1"/>
</dbReference>
<keyword evidence="6 8" id="KW-0808">Transferase</keyword>
<dbReference type="FunFam" id="3.20.20.70:FF:000030">
    <property type="entry name" value="Nicotinate-nucleotide pyrophosphorylase, carboxylating"/>
    <property type="match status" value="1"/>
</dbReference>
<evidence type="ECO:0000256" key="7">
    <source>
        <dbReference type="ARBA" id="ARBA00047445"/>
    </source>
</evidence>
<reference evidence="11 12" key="1">
    <citation type="submission" date="2016-10" db="EMBL/GenBank/DDBJ databases">
        <authorList>
            <person name="de Groot N.N."/>
        </authorList>
    </citation>
    <scope>NUCLEOTIDE SEQUENCE [LARGE SCALE GENOMIC DNA]</scope>
    <source>
        <strain evidence="11 12">DSM 3217</strain>
    </source>
</reference>
<dbReference type="STRING" id="1732.SAMN02910417_00272"/>
<dbReference type="PANTHER" id="PTHR32179:SF4">
    <property type="entry name" value="PYROPHOSPHORYLASE MODD-RELATED"/>
    <property type="match status" value="1"/>
</dbReference>
<gene>
    <name evidence="11" type="ORF">SAMN02910417_00272</name>
</gene>
<evidence type="ECO:0000259" key="10">
    <source>
        <dbReference type="Pfam" id="PF02749"/>
    </source>
</evidence>
<evidence type="ECO:0000256" key="2">
    <source>
        <dbReference type="ARBA" id="ARBA00009400"/>
    </source>
</evidence>
<dbReference type="InterPro" id="IPR037128">
    <property type="entry name" value="Quinolinate_PRibosylTase_N_sf"/>
</dbReference>
<name>A0A1G6A519_EUBOX</name>
<keyword evidence="12" id="KW-1185">Reference proteome</keyword>
<dbReference type="EMBL" id="FMXR01000004">
    <property type="protein sequence ID" value="SDB03519.1"/>
    <property type="molecule type" value="Genomic_DNA"/>
</dbReference>
<keyword evidence="5 8" id="KW-0328">Glycosyltransferase</keyword>
<dbReference type="NCBIfam" id="TIGR01334">
    <property type="entry name" value="modD"/>
    <property type="match status" value="1"/>
</dbReference>
<accession>A0A1G6A519</accession>
<organism evidence="11 12">
    <name type="scientific">Eubacterium oxidoreducens</name>
    <dbReference type="NCBI Taxonomy" id="1732"/>
    <lineage>
        <taxon>Bacteria</taxon>
        <taxon>Bacillati</taxon>
        <taxon>Bacillota</taxon>
        <taxon>Clostridia</taxon>
        <taxon>Eubacteriales</taxon>
        <taxon>Eubacteriaceae</taxon>
        <taxon>Eubacterium</taxon>
    </lineage>
</organism>
<dbReference type="Pfam" id="PF01729">
    <property type="entry name" value="QRPTase_C"/>
    <property type="match status" value="1"/>
</dbReference>
<dbReference type="OrthoDB" id="9782546at2"/>
<dbReference type="Pfam" id="PF02749">
    <property type="entry name" value="QRPTase_N"/>
    <property type="match status" value="1"/>
</dbReference>
<protein>
    <recommendedName>
        <fullName evidence="4">Putative pyrophosphorylase ModD</fullName>
        <ecNumber evidence="3">2.4.2.19</ecNumber>
    </recommendedName>
</protein>
<dbReference type="SUPFAM" id="SSF51690">
    <property type="entry name" value="Nicotinate/Quinolinate PRTase C-terminal domain-like"/>
    <property type="match status" value="1"/>
</dbReference>
<evidence type="ECO:0000256" key="3">
    <source>
        <dbReference type="ARBA" id="ARBA00011944"/>
    </source>
</evidence>
<dbReference type="GO" id="GO:0005737">
    <property type="term" value="C:cytoplasm"/>
    <property type="evidence" value="ECO:0007669"/>
    <property type="project" value="TreeGrafter"/>
</dbReference>
<dbReference type="Proteomes" id="UP000199228">
    <property type="component" value="Unassembled WGS sequence"/>
</dbReference>
<comment type="similarity">
    <text evidence="2 8">Belongs to the NadC/ModD family.</text>
</comment>
<dbReference type="GO" id="GO:0034213">
    <property type="term" value="P:quinolinate catabolic process"/>
    <property type="evidence" value="ECO:0007669"/>
    <property type="project" value="TreeGrafter"/>
</dbReference>
<dbReference type="RefSeq" id="WP_090171362.1">
    <property type="nucleotide sequence ID" value="NZ_FMXR01000004.1"/>
</dbReference>
<evidence type="ECO:0000256" key="8">
    <source>
        <dbReference type="PIRNR" id="PIRNR006250"/>
    </source>
</evidence>
<dbReference type="GO" id="GO:0004514">
    <property type="term" value="F:nicotinate-nucleotide diphosphorylase (carboxylating) activity"/>
    <property type="evidence" value="ECO:0007669"/>
    <property type="project" value="UniProtKB-EC"/>
</dbReference>
<dbReference type="InterPro" id="IPR036068">
    <property type="entry name" value="Nicotinate_pribotase-like_C"/>
</dbReference>
<dbReference type="InterPro" id="IPR006242">
    <property type="entry name" value="ModD"/>
</dbReference>
<dbReference type="SUPFAM" id="SSF54675">
    <property type="entry name" value="Nicotinate/Quinolinate PRTase N-terminal domain-like"/>
    <property type="match status" value="1"/>
</dbReference>
<dbReference type="EC" id="2.4.2.19" evidence="3"/>
<sequence length="283" mass="30714">MYLAHIDFDALIREDVPYFDLTGYELGLDHEPARIAAFTREDCIVCGTEEAREIFRRLGIETLDYKYSGTKALAGEELIVGKGEATQVLTAWKVIQNLIDHTSGIATKTRHFVDAVHAVNPNIPVLTTRKMFSGTKALAVKAIMAGGALPHRLGLSETILIFDQHIHLLGGFDNLLQKLPQLKNNCCEKKILIEASDSAKALAALRAGADGIQLEKLSPDEINKISSVIREQFPNAILLAAGGIRPDNISQYATLDIDGIVTTSLYSAAPIDVGVKITALPSL</sequence>
<feature type="domain" description="Quinolinate phosphoribosyl transferase C-terminal" evidence="9">
    <location>
        <begin position="105"/>
        <end position="274"/>
    </location>
</feature>
<dbReference type="Gene3D" id="3.20.20.70">
    <property type="entry name" value="Aldolase class I"/>
    <property type="match status" value="1"/>
</dbReference>
<evidence type="ECO:0000259" key="9">
    <source>
        <dbReference type="Pfam" id="PF01729"/>
    </source>
</evidence>
<feature type="domain" description="Quinolinate phosphoribosyl transferase N-terminal" evidence="10">
    <location>
        <begin position="20"/>
        <end position="103"/>
    </location>
</feature>
<evidence type="ECO:0000256" key="6">
    <source>
        <dbReference type="ARBA" id="ARBA00022679"/>
    </source>
</evidence>
<evidence type="ECO:0000256" key="5">
    <source>
        <dbReference type="ARBA" id="ARBA00022676"/>
    </source>
</evidence>
<proteinExistence type="inferred from homology"/>
<comment type="pathway">
    <text evidence="1">Cofactor biosynthesis; NAD(+) biosynthesis; nicotinate D-ribonucleotide from quinolinate: step 1/1.</text>
</comment>